<feature type="binding site" evidence="7">
    <location>
        <position position="53"/>
    </location>
    <ligand>
        <name>Zn(2+)</name>
        <dbReference type="ChEBI" id="CHEBI:29105"/>
        <label>2</label>
    </ligand>
</feature>
<feature type="binding site" evidence="7">
    <location>
        <position position="53"/>
    </location>
    <ligand>
        <name>Zn(2+)</name>
        <dbReference type="ChEBI" id="CHEBI:29105"/>
        <label>1</label>
    </ligand>
</feature>
<comment type="cofactor">
    <cofactor evidence="7">
        <name>Zn(2+)</name>
        <dbReference type="ChEBI" id="CHEBI:29105"/>
    </cofactor>
    <text evidence="7">Binds 2 zinc ions per subunit.</text>
</comment>
<dbReference type="NCBIfam" id="TIGR03035">
    <property type="entry name" value="trp_arylform"/>
    <property type="match status" value="1"/>
</dbReference>
<feature type="binding site" evidence="7">
    <location>
        <position position="158"/>
    </location>
    <ligand>
        <name>Zn(2+)</name>
        <dbReference type="ChEBI" id="CHEBI:29105"/>
        <label>2</label>
    </ligand>
</feature>
<dbReference type="Pfam" id="PF04199">
    <property type="entry name" value="Cyclase"/>
    <property type="match status" value="1"/>
</dbReference>
<keyword evidence="4 7" id="KW-0862">Zinc</keyword>
<feature type="binding site" evidence="7">
    <location>
        <position position="47"/>
    </location>
    <ligand>
        <name>Zn(2+)</name>
        <dbReference type="ChEBI" id="CHEBI:29105"/>
        <label>1</label>
    </ligand>
</feature>
<proteinExistence type="inferred from homology"/>
<evidence type="ECO:0000313" key="8">
    <source>
        <dbReference type="EMBL" id="MFD1019974.1"/>
    </source>
</evidence>
<dbReference type="Proteomes" id="UP001596990">
    <property type="component" value="Unassembled WGS sequence"/>
</dbReference>
<comment type="subunit">
    <text evidence="7">Homodimer.</text>
</comment>
<keyword evidence="5 7" id="KW-0823">Tryptophan catabolism</keyword>
<feature type="binding site" evidence="7">
    <location>
        <position position="170"/>
    </location>
    <ligand>
        <name>Zn(2+)</name>
        <dbReference type="ChEBI" id="CHEBI:29105"/>
        <label>1</label>
    </ligand>
</feature>
<keyword evidence="3 7" id="KW-0378">Hydrolase</keyword>
<organism evidence="8 9">
    <name type="scientific">Thalassobacillus hwangdonensis</name>
    <dbReference type="NCBI Taxonomy" id="546108"/>
    <lineage>
        <taxon>Bacteria</taxon>
        <taxon>Bacillati</taxon>
        <taxon>Bacillota</taxon>
        <taxon>Bacilli</taxon>
        <taxon>Bacillales</taxon>
        <taxon>Bacillaceae</taxon>
        <taxon>Thalassobacillus</taxon>
    </lineage>
</organism>
<comment type="pathway">
    <text evidence="7">Amino-acid degradation; L-tryptophan degradation via kynurenine pathway; L-kynurenine from L-tryptophan: step 2/2.</text>
</comment>
<feature type="binding site" evidence="7">
    <location>
        <position position="17"/>
    </location>
    <ligand>
        <name>substrate</name>
    </ligand>
</feature>
<gene>
    <name evidence="7 8" type="primary">kynB</name>
    <name evidence="8" type="ORF">ACFQ2J_12380</name>
</gene>
<evidence type="ECO:0000256" key="1">
    <source>
        <dbReference type="ARBA" id="ARBA00002204"/>
    </source>
</evidence>
<comment type="function">
    <text evidence="1 7">Catalyzes the hydrolysis of N-formyl-L-kynurenine to L-kynurenine, the second step in the kynurenine pathway of tryptophan degradation.</text>
</comment>
<feature type="binding site" evidence="7">
    <location>
        <position position="51"/>
    </location>
    <ligand>
        <name>Zn(2+)</name>
        <dbReference type="ChEBI" id="CHEBI:29105"/>
        <label>1</label>
    </ligand>
</feature>
<keyword evidence="9" id="KW-1185">Reference proteome</keyword>
<evidence type="ECO:0000256" key="2">
    <source>
        <dbReference type="ARBA" id="ARBA00022723"/>
    </source>
</evidence>
<dbReference type="RefSeq" id="WP_386060765.1">
    <property type="nucleotide sequence ID" value="NZ_JBHTKL010000005.1"/>
</dbReference>
<dbReference type="InterPro" id="IPR007325">
    <property type="entry name" value="KFase/CYL"/>
</dbReference>
<dbReference type="EMBL" id="JBHTKL010000005">
    <property type="protein sequence ID" value="MFD1019974.1"/>
    <property type="molecule type" value="Genomic_DNA"/>
</dbReference>
<protein>
    <recommendedName>
        <fullName evidence="7">Kynurenine formamidase</fullName>
        <shortName evidence="7">KFA</shortName>
        <shortName evidence="7">KFase</shortName>
        <ecNumber evidence="7">3.5.1.9</ecNumber>
    </recommendedName>
    <alternativeName>
        <fullName evidence="7">Arylformamidase</fullName>
    </alternativeName>
    <alternativeName>
        <fullName evidence="7">N-formylkynurenine formamidase</fullName>
        <shortName evidence="7">FKF</shortName>
    </alternativeName>
</protein>
<comment type="catalytic activity">
    <reaction evidence="6 7">
        <text>N-formyl-L-kynurenine + H2O = L-kynurenine + formate + H(+)</text>
        <dbReference type="Rhea" id="RHEA:13009"/>
        <dbReference type="ChEBI" id="CHEBI:15377"/>
        <dbReference type="ChEBI" id="CHEBI:15378"/>
        <dbReference type="ChEBI" id="CHEBI:15740"/>
        <dbReference type="ChEBI" id="CHEBI:57959"/>
        <dbReference type="ChEBI" id="CHEBI:58629"/>
        <dbReference type="EC" id="3.5.1.9"/>
    </reaction>
</comment>
<reference evidence="9" key="1">
    <citation type="journal article" date="2019" name="Int. J. Syst. Evol. Microbiol.">
        <title>The Global Catalogue of Microorganisms (GCM) 10K type strain sequencing project: providing services to taxonomists for standard genome sequencing and annotation.</title>
        <authorList>
            <consortium name="The Broad Institute Genomics Platform"/>
            <consortium name="The Broad Institute Genome Sequencing Center for Infectious Disease"/>
            <person name="Wu L."/>
            <person name="Ma J."/>
        </authorList>
    </citation>
    <scope>NUCLEOTIDE SEQUENCE [LARGE SCALE GENOMIC DNA]</scope>
    <source>
        <strain evidence="9">CCUG 56607</strain>
    </source>
</reference>
<dbReference type="Gene3D" id="3.50.30.50">
    <property type="entry name" value="Putative cyclase"/>
    <property type="match status" value="1"/>
</dbReference>
<accession>A0ABW3L5X1</accession>
<comment type="caution">
    <text evidence="8">The sequence shown here is derived from an EMBL/GenBank/DDBJ whole genome shotgun (WGS) entry which is preliminary data.</text>
</comment>
<dbReference type="PANTHER" id="PTHR31118:SF32">
    <property type="entry name" value="KYNURENINE FORMAMIDASE"/>
    <property type="match status" value="1"/>
</dbReference>
<evidence type="ECO:0000256" key="7">
    <source>
        <dbReference type="HAMAP-Rule" id="MF_01969"/>
    </source>
</evidence>
<evidence type="ECO:0000256" key="3">
    <source>
        <dbReference type="ARBA" id="ARBA00022801"/>
    </source>
</evidence>
<evidence type="ECO:0000256" key="6">
    <source>
        <dbReference type="ARBA" id="ARBA00048496"/>
    </source>
</evidence>
<feature type="active site" description="Proton donor/acceptor" evidence="7">
    <location>
        <position position="57"/>
    </location>
</feature>
<feature type="binding site" evidence="7">
    <location>
        <position position="170"/>
    </location>
    <ligand>
        <name>Zn(2+)</name>
        <dbReference type="ChEBI" id="CHEBI:29105"/>
        <label>2</label>
    </ligand>
</feature>
<dbReference type="HAMAP" id="MF_01969">
    <property type="entry name" value="KynB"/>
    <property type="match status" value="1"/>
</dbReference>
<name>A0ABW3L5X1_9BACI</name>
<dbReference type="InterPro" id="IPR017484">
    <property type="entry name" value="Kynurenine_formamidase_bac"/>
</dbReference>
<dbReference type="PANTHER" id="PTHR31118">
    <property type="entry name" value="CYCLASE-LIKE PROTEIN 2"/>
    <property type="match status" value="1"/>
</dbReference>
<comment type="similarity">
    <text evidence="7">Belongs to the Cyclase 1 superfamily. KynB family.</text>
</comment>
<evidence type="ECO:0000256" key="5">
    <source>
        <dbReference type="ARBA" id="ARBA00023079"/>
    </source>
</evidence>
<dbReference type="SUPFAM" id="SSF102198">
    <property type="entry name" value="Putative cyclase"/>
    <property type="match status" value="1"/>
</dbReference>
<dbReference type="GO" id="GO:0004061">
    <property type="term" value="F:arylformamidase activity"/>
    <property type="evidence" value="ECO:0007669"/>
    <property type="project" value="UniProtKB-EC"/>
</dbReference>
<keyword evidence="2 7" id="KW-0479">Metal-binding</keyword>
<dbReference type="EC" id="3.5.1.9" evidence="7"/>
<dbReference type="InterPro" id="IPR037175">
    <property type="entry name" value="KFase_sf"/>
</dbReference>
<evidence type="ECO:0000313" key="9">
    <source>
        <dbReference type="Proteomes" id="UP001596990"/>
    </source>
</evidence>
<evidence type="ECO:0000256" key="4">
    <source>
        <dbReference type="ARBA" id="ARBA00022833"/>
    </source>
</evidence>
<sequence length="207" mass="23027">MKLIDITMMLNEQTPPWPGDEPYRYGLTWTMEDTGSVNVGNISMSNHTGTHVDAPFHYDNDGKKIAELPPERFIGEALVVNMEGKQVVAASDLQEYDLADVSKVIVQSNSWKDRTQFPQDYTVLGDDLGPFLKENGINLIGVDTPSVDPETSKELAAHHSLYANDVLILEGLLLDEVQPGNYELIAFPLKMEEADGSPVRAMLRKHD</sequence>